<feature type="transmembrane region" description="Helical" evidence="8">
    <location>
        <begin position="337"/>
        <end position="365"/>
    </location>
</feature>
<evidence type="ECO:0000256" key="1">
    <source>
        <dbReference type="ARBA" id="ARBA00004651"/>
    </source>
</evidence>
<comment type="similarity">
    <text evidence="7">Belongs to the glycosyltransferase 87 family.</text>
</comment>
<evidence type="ECO:0000256" key="6">
    <source>
        <dbReference type="ARBA" id="ARBA00023136"/>
    </source>
</evidence>
<evidence type="ECO:0000313" key="10">
    <source>
        <dbReference type="Proteomes" id="UP000092498"/>
    </source>
</evidence>
<dbReference type="KEGG" id="cbot:ATE48_08640"/>
<evidence type="ECO:0000256" key="2">
    <source>
        <dbReference type="ARBA" id="ARBA00022475"/>
    </source>
</evidence>
<evidence type="ECO:0000256" key="4">
    <source>
        <dbReference type="ARBA" id="ARBA00022692"/>
    </source>
</evidence>
<keyword evidence="6 8" id="KW-0472">Membrane</keyword>
<name>A0A1B1AHE7_9PROT</name>
<feature type="transmembrane region" description="Helical" evidence="8">
    <location>
        <begin position="203"/>
        <end position="222"/>
    </location>
</feature>
<dbReference type="Proteomes" id="UP000092498">
    <property type="component" value="Chromosome"/>
</dbReference>
<feature type="transmembrane region" description="Helical" evidence="8">
    <location>
        <begin position="142"/>
        <end position="166"/>
    </location>
</feature>
<evidence type="ECO:0000256" key="3">
    <source>
        <dbReference type="ARBA" id="ARBA00022679"/>
    </source>
</evidence>
<keyword evidence="5 8" id="KW-1133">Transmembrane helix</keyword>
<reference evidence="9 10" key="1">
    <citation type="submission" date="2015-11" db="EMBL/GenBank/DDBJ databases">
        <title>Whole-Genome Sequence of Candidatus Oderbacter manganicum from the National Park Lower Oder Valley, Germany.</title>
        <authorList>
            <person name="Braun B."/>
            <person name="Liere K."/>
            <person name="Szewzyk U."/>
        </authorList>
    </citation>
    <scope>NUCLEOTIDE SEQUENCE [LARGE SCALE GENOMIC DNA]</scope>
    <source>
        <strain evidence="9 10">OTSz_A_272</strain>
    </source>
</reference>
<keyword evidence="3" id="KW-0808">Transferase</keyword>
<dbReference type="InterPro" id="IPR018584">
    <property type="entry name" value="GT87"/>
</dbReference>
<keyword evidence="4 8" id="KW-0812">Transmembrane</keyword>
<evidence type="ECO:0000313" key="9">
    <source>
        <dbReference type="EMBL" id="ANP45982.1"/>
    </source>
</evidence>
<dbReference type="GO" id="GO:0016758">
    <property type="term" value="F:hexosyltransferase activity"/>
    <property type="evidence" value="ECO:0007669"/>
    <property type="project" value="InterPro"/>
</dbReference>
<feature type="transmembrane region" description="Helical" evidence="8">
    <location>
        <begin position="265"/>
        <end position="286"/>
    </location>
</feature>
<dbReference type="EMBL" id="CP013244">
    <property type="protein sequence ID" value="ANP45982.1"/>
    <property type="molecule type" value="Genomic_DNA"/>
</dbReference>
<evidence type="ECO:0008006" key="11">
    <source>
        <dbReference type="Google" id="ProtNLM"/>
    </source>
</evidence>
<protein>
    <recommendedName>
        <fullName evidence="11">DUF2029 domain-containing protein</fullName>
    </recommendedName>
</protein>
<comment type="subcellular location">
    <subcellularLocation>
        <location evidence="1">Cell membrane</location>
        <topology evidence="1">Multi-pass membrane protein</topology>
    </subcellularLocation>
</comment>
<dbReference type="InParanoid" id="A0A1B1AHE7"/>
<evidence type="ECO:0000256" key="8">
    <source>
        <dbReference type="SAM" id="Phobius"/>
    </source>
</evidence>
<dbReference type="STRING" id="1759059.ATE48_08640"/>
<evidence type="ECO:0000256" key="5">
    <source>
        <dbReference type="ARBA" id="ARBA00022989"/>
    </source>
</evidence>
<evidence type="ECO:0000256" key="7">
    <source>
        <dbReference type="ARBA" id="ARBA00024033"/>
    </source>
</evidence>
<feature type="transmembrane region" description="Helical" evidence="8">
    <location>
        <begin position="172"/>
        <end position="196"/>
    </location>
</feature>
<keyword evidence="10" id="KW-1185">Reference proteome</keyword>
<accession>A0A1B1AHE7</accession>
<feature type="transmembrane region" description="Helical" evidence="8">
    <location>
        <begin position="92"/>
        <end position="121"/>
    </location>
</feature>
<dbReference type="AlphaFoldDB" id="A0A1B1AHE7"/>
<dbReference type="Pfam" id="PF09594">
    <property type="entry name" value="GT87"/>
    <property type="match status" value="1"/>
</dbReference>
<gene>
    <name evidence="9" type="ORF">ATE48_08640</name>
</gene>
<dbReference type="GO" id="GO:0005886">
    <property type="term" value="C:plasma membrane"/>
    <property type="evidence" value="ECO:0007669"/>
    <property type="project" value="UniProtKB-SubCell"/>
</dbReference>
<feature type="transmembrane region" description="Helical" evidence="8">
    <location>
        <begin position="298"/>
        <end position="325"/>
    </location>
</feature>
<organism evidence="9 10">
    <name type="scientific">Candidatus Viadribacter manganicus</name>
    <dbReference type="NCBI Taxonomy" id="1759059"/>
    <lineage>
        <taxon>Bacteria</taxon>
        <taxon>Pseudomonadati</taxon>
        <taxon>Pseudomonadota</taxon>
        <taxon>Alphaproteobacteria</taxon>
        <taxon>Hyphomonadales</taxon>
        <taxon>Hyphomonadaceae</taxon>
        <taxon>Candidatus Viadribacter</taxon>
    </lineage>
</organism>
<keyword evidence="2" id="KW-1003">Cell membrane</keyword>
<proteinExistence type="inferred from homology"/>
<dbReference type="OrthoDB" id="7679563at2"/>
<feature type="transmembrane region" description="Helical" evidence="8">
    <location>
        <begin position="7"/>
        <end position="25"/>
    </location>
</feature>
<dbReference type="RefSeq" id="WP_066770195.1">
    <property type="nucleotide sequence ID" value="NZ_CP013244.1"/>
</dbReference>
<sequence>MSVKRWAFEVVAVLISASMLTYMLWRISGAENMTLPSGQPFFGDFMAFWSAGRAALDGHIADIHDRAMLWSYQQAVAPDVRFYAPWNSPPTFLIFVCLLALLPYPVAAIGFLVGTALLFGLAIRRFLPDARALIFPATAPAVIYQIGTVQAGMLLAGITGFALHFLDKRPRVAGGLIGLMAIKPHLAILWPLFLALSGRWRAFIAATVATIAFIVVSGLIFGSESYLNWFESLTASQRLISEQRITTPAYASLYANLLGLGASHALAIGIHAGSAAAGALVACLLFRKGDLAIGGAALCAATLLISPYLFFYDFTVLLVGAALLGAPRTPLDYTAAIFAWGAGLTVAAGYYFALPICPLAAWLVLGAAFMRARSAAPAPGLAPQR</sequence>